<accession>A0A4S2CUH6</accession>
<name>A0A4S2CUH6_STEMA</name>
<dbReference type="Proteomes" id="UP000306631">
    <property type="component" value="Unassembled WGS sequence"/>
</dbReference>
<evidence type="ECO:0000313" key="2">
    <source>
        <dbReference type="Proteomes" id="UP000306631"/>
    </source>
</evidence>
<evidence type="ECO:0000313" key="1">
    <source>
        <dbReference type="EMBL" id="TGY32519.1"/>
    </source>
</evidence>
<protein>
    <recommendedName>
        <fullName evidence="3">AP2 domain-containing protein</fullName>
    </recommendedName>
</protein>
<dbReference type="EMBL" id="SRYW01000015">
    <property type="protein sequence ID" value="TGY32519.1"/>
    <property type="molecule type" value="Genomic_DNA"/>
</dbReference>
<proteinExistence type="predicted"/>
<reference evidence="1 2" key="1">
    <citation type="submission" date="2019-04" db="EMBL/GenBank/DDBJ databases">
        <title>Microbes associate with the intestines of laboratory mice.</title>
        <authorList>
            <person name="Navarre W."/>
            <person name="Wong E."/>
            <person name="Huang K."/>
            <person name="Tropini C."/>
            <person name="Ng K."/>
            <person name="Yu B."/>
        </authorList>
    </citation>
    <scope>NUCLEOTIDE SEQUENCE [LARGE SCALE GENOMIC DNA]</scope>
    <source>
        <strain evidence="1 2">NM62_B4-13</strain>
    </source>
</reference>
<dbReference type="AlphaFoldDB" id="A0A4S2CUH6"/>
<evidence type="ECO:0008006" key="3">
    <source>
        <dbReference type="Google" id="ProtNLM"/>
    </source>
</evidence>
<comment type="caution">
    <text evidence="1">The sequence shown here is derived from an EMBL/GenBank/DDBJ whole genome shotgun (WGS) entry which is preliminary data.</text>
</comment>
<gene>
    <name evidence="1" type="ORF">E5352_15140</name>
</gene>
<sequence>MRRKLGEWEVWSSVENDGGPTYRTAIWVKHEGRGIIRAHYLQGFRHNQAEEATRFIEQQLNDVTGVSVDGTLRIR</sequence>
<organism evidence="1 2">
    <name type="scientific">Stenotrophomonas maltophilia</name>
    <name type="common">Pseudomonas maltophilia</name>
    <name type="synonym">Xanthomonas maltophilia</name>
    <dbReference type="NCBI Taxonomy" id="40324"/>
    <lineage>
        <taxon>Bacteria</taxon>
        <taxon>Pseudomonadati</taxon>
        <taxon>Pseudomonadota</taxon>
        <taxon>Gammaproteobacteria</taxon>
        <taxon>Lysobacterales</taxon>
        <taxon>Lysobacteraceae</taxon>
        <taxon>Stenotrophomonas</taxon>
        <taxon>Stenotrophomonas maltophilia group</taxon>
    </lineage>
</organism>
<dbReference type="RefSeq" id="WP_136006236.1">
    <property type="nucleotide sequence ID" value="NZ_SRYW01000015.1"/>
</dbReference>